<comment type="similarity">
    <text evidence="2">Belongs to the SusD family.</text>
</comment>
<dbReference type="Pfam" id="PF14322">
    <property type="entry name" value="SusD-like_3"/>
    <property type="match status" value="1"/>
</dbReference>
<protein>
    <submittedName>
        <fullName evidence="8">RagB/SusD family nutrient uptake outer membrane protein</fullName>
    </submittedName>
</protein>
<dbReference type="RefSeq" id="WP_119985824.1">
    <property type="nucleotide sequence ID" value="NZ_CP032489.1"/>
</dbReference>
<comment type="subcellular location">
    <subcellularLocation>
        <location evidence="1">Cell outer membrane</location>
    </subcellularLocation>
</comment>
<feature type="domain" description="RagB/SusD" evidence="6">
    <location>
        <begin position="261"/>
        <end position="484"/>
    </location>
</feature>
<keyword evidence="4" id="KW-0472">Membrane</keyword>
<evidence type="ECO:0000256" key="5">
    <source>
        <dbReference type="ARBA" id="ARBA00023237"/>
    </source>
</evidence>
<reference evidence="8 9" key="1">
    <citation type="submission" date="2018-09" db="EMBL/GenBank/DDBJ databases">
        <title>Arachidicoccus sp. nov., a bacterium isolated from soil.</title>
        <authorList>
            <person name="Weon H.-Y."/>
            <person name="Kwon S.-W."/>
            <person name="Lee S.A."/>
        </authorList>
    </citation>
    <scope>NUCLEOTIDE SEQUENCE [LARGE SCALE GENOMIC DNA]</scope>
    <source>
        <strain evidence="8 9">KIS59-12</strain>
    </source>
</reference>
<evidence type="ECO:0000256" key="2">
    <source>
        <dbReference type="ARBA" id="ARBA00006275"/>
    </source>
</evidence>
<evidence type="ECO:0000259" key="7">
    <source>
        <dbReference type="Pfam" id="PF14322"/>
    </source>
</evidence>
<sequence>MKRKIISTANIALAVSIILTGCSKNFFDRPPGAAVTVGSYYQTADQLLASTNAFYGTPWFGWNNKAGWALTEISSGNLRTWSSDVSPFGTMPVSSDNPEVRTLWNSPFTVVAQCNGLINNLSAANTSAIPQAAVNNALGEAHLMRGVAYFYLVRTFGNVPLIENPLANVNDFQTVPTNSIPDVYKFIVRDLKYAEANCYPDVAGTGHGSSGSASAMLAKVYLYMQDYDSARIEAEKVINSNEFSLLPNYGDLFITNNNNNKESILAMQWISTGGYDYGNSIQASWAYSSAITQTGDGYGSAAPTIDLQDAFKAEGDTIRRHFSIMLPGESYPELDVNNGGYTLPLNASSQGTQAQCKKYVIGAPTDPNNSKGGTASQAGGNNTYIMRYADVLLIEAEAILGQQVHPSIGTGIPLTASTSDATALKYLNMVRTRAGVTALTSFTYQQLLNERRLEFALEQNYWFDLGRIDGFKATTTSNGIQSAPHPMAEAIIANQERGTYGNAYPDKSVIYSSKVTLKDADFYSLIPSTETASDSKLLEAPVPYNFTW</sequence>
<dbReference type="PROSITE" id="PS51257">
    <property type="entry name" value="PROKAR_LIPOPROTEIN"/>
    <property type="match status" value="1"/>
</dbReference>
<dbReference type="GO" id="GO:0009279">
    <property type="term" value="C:cell outer membrane"/>
    <property type="evidence" value="ECO:0007669"/>
    <property type="project" value="UniProtKB-SubCell"/>
</dbReference>
<dbReference type="KEGG" id="ark:D6B99_05340"/>
<dbReference type="OrthoDB" id="5694214at2"/>
<accession>A0A386HN92</accession>
<evidence type="ECO:0000256" key="4">
    <source>
        <dbReference type="ARBA" id="ARBA00023136"/>
    </source>
</evidence>
<dbReference type="Proteomes" id="UP000266118">
    <property type="component" value="Chromosome"/>
</dbReference>
<dbReference type="EMBL" id="CP032489">
    <property type="protein sequence ID" value="AYD47086.1"/>
    <property type="molecule type" value="Genomic_DNA"/>
</dbReference>
<evidence type="ECO:0000259" key="6">
    <source>
        <dbReference type="Pfam" id="PF07980"/>
    </source>
</evidence>
<dbReference type="Gene3D" id="1.25.40.390">
    <property type="match status" value="1"/>
</dbReference>
<name>A0A386HN92_9BACT</name>
<evidence type="ECO:0000256" key="3">
    <source>
        <dbReference type="ARBA" id="ARBA00022729"/>
    </source>
</evidence>
<evidence type="ECO:0000313" key="9">
    <source>
        <dbReference type="Proteomes" id="UP000266118"/>
    </source>
</evidence>
<dbReference type="SUPFAM" id="SSF48452">
    <property type="entry name" value="TPR-like"/>
    <property type="match status" value="1"/>
</dbReference>
<dbReference type="InterPro" id="IPR011990">
    <property type="entry name" value="TPR-like_helical_dom_sf"/>
</dbReference>
<evidence type="ECO:0000313" key="8">
    <source>
        <dbReference type="EMBL" id="AYD47086.1"/>
    </source>
</evidence>
<dbReference type="Pfam" id="PF07980">
    <property type="entry name" value="SusD_RagB"/>
    <property type="match status" value="1"/>
</dbReference>
<dbReference type="InterPro" id="IPR012944">
    <property type="entry name" value="SusD_RagB_dom"/>
</dbReference>
<keyword evidence="3" id="KW-0732">Signal</keyword>
<gene>
    <name evidence="8" type="ORF">D6B99_05340</name>
</gene>
<feature type="domain" description="SusD-like N-terminal" evidence="7">
    <location>
        <begin position="93"/>
        <end position="222"/>
    </location>
</feature>
<dbReference type="AlphaFoldDB" id="A0A386HN92"/>
<keyword evidence="5" id="KW-0998">Cell outer membrane</keyword>
<dbReference type="InterPro" id="IPR033985">
    <property type="entry name" value="SusD-like_N"/>
</dbReference>
<evidence type="ECO:0000256" key="1">
    <source>
        <dbReference type="ARBA" id="ARBA00004442"/>
    </source>
</evidence>
<proteinExistence type="inferred from homology"/>
<organism evidence="8 9">
    <name type="scientific">Arachidicoccus soli</name>
    <dbReference type="NCBI Taxonomy" id="2341117"/>
    <lineage>
        <taxon>Bacteria</taxon>
        <taxon>Pseudomonadati</taxon>
        <taxon>Bacteroidota</taxon>
        <taxon>Chitinophagia</taxon>
        <taxon>Chitinophagales</taxon>
        <taxon>Chitinophagaceae</taxon>
        <taxon>Arachidicoccus</taxon>
    </lineage>
</organism>
<keyword evidence="9" id="KW-1185">Reference proteome</keyword>